<dbReference type="InterPro" id="IPR002654">
    <property type="entry name" value="Glyco_trans_25"/>
</dbReference>
<dbReference type="GO" id="GO:0016740">
    <property type="term" value="F:transferase activity"/>
    <property type="evidence" value="ECO:0007669"/>
    <property type="project" value="UniProtKB-KW"/>
</dbReference>
<accession>A0A5B8KYA0</accession>
<evidence type="ECO:0000313" key="2">
    <source>
        <dbReference type="EMBL" id="QDZ00531.1"/>
    </source>
</evidence>
<organism evidence="2 3">
    <name type="scientific">Nitratireductor mangrovi</name>
    <dbReference type="NCBI Taxonomy" id="2599600"/>
    <lineage>
        <taxon>Bacteria</taxon>
        <taxon>Pseudomonadati</taxon>
        <taxon>Pseudomonadota</taxon>
        <taxon>Alphaproteobacteria</taxon>
        <taxon>Hyphomicrobiales</taxon>
        <taxon>Phyllobacteriaceae</taxon>
        <taxon>Nitratireductor</taxon>
    </lineage>
</organism>
<name>A0A5B8KYA0_9HYPH</name>
<dbReference type="AlphaFoldDB" id="A0A5B8KYA0"/>
<sequence>MIPVFIINLERSRDRWAAISASGEGLDLRRVEAVDGHRVPAAEWQDFDPALARRANGRTLGPGEYGCYRSHLRALSRVVEEGLDLAIIAEDDILLNPELPERARAIVEAAPHAGVVKLVNHRTTGFRRSGVSARGDVFGRCLHGPQASAACYLVTRDGATRLLQTLSTMWLPWDVALERGWATGVPTYTTEKGLVEFGPYRPATTIDARYAETKPLPWRRIGALVFRTGDLLRRVAYALEASH</sequence>
<dbReference type="Pfam" id="PF01755">
    <property type="entry name" value="Glyco_transf_25"/>
    <property type="match status" value="1"/>
</dbReference>
<evidence type="ECO:0000313" key="3">
    <source>
        <dbReference type="Proteomes" id="UP000321389"/>
    </source>
</evidence>
<proteinExistence type="predicted"/>
<dbReference type="EMBL" id="CP042301">
    <property type="protein sequence ID" value="QDZ00531.1"/>
    <property type="molecule type" value="Genomic_DNA"/>
</dbReference>
<dbReference type="CDD" id="cd06532">
    <property type="entry name" value="Glyco_transf_25"/>
    <property type="match status" value="1"/>
</dbReference>
<reference evidence="2" key="1">
    <citation type="submission" date="2020-04" db="EMBL/GenBank/DDBJ databases">
        <title>Nitratireductor sp. nov. isolated from mangrove soil.</title>
        <authorList>
            <person name="Ye Y."/>
        </authorList>
    </citation>
    <scope>NUCLEOTIDE SEQUENCE</scope>
    <source>
        <strain evidence="2">SY7</strain>
    </source>
</reference>
<dbReference type="OrthoDB" id="259382at2"/>
<keyword evidence="3" id="KW-1185">Reference proteome</keyword>
<feature type="domain" description="Glycosyl transferase family 25" evidence="1">
    <location>
        <begin position="1"/>
        <end position="175"/>
    </location>
</feature>
<dbReference type="KEGG" id="niy:FQ775_09135"/>
<protein>
    <submittedName>
        <fullName evidence="2">Glycosyltransferase family 25 protein</fullName>
    </submittedName>
</protein>
<gene>
    <name evidence="2" type="ORF">FQ775_09135</name>
</gene>
<evidence type="ECO:0000259" key="1">
    <source>
        <dbReference type="Pfam" id="PF01755"/>
    </source>
</evidence>
<dbReference type="Proteomes" id="UP000321389">
    <property type="component" value="Chromosome"/>
</dbReference>